<evidence type="ECO:0000313" key="2">
    <source>
        <dbReference type="Proteomes" id="UP000077164"/>
    </source>
</evidence>
<accession>A0A168AL15</accession>
<name>A0A168AL15_9FLAO</name>
<dbReference type="EMBL" id="LVJE01000001">
    <property type="protein sequence ID" value="OAB31573.1"/>
    <property type="molecule type" value="Genomic_DNA"/>
</dbReference>
<dbReference type="AlphaFoldDB" id="A0A168AL15"/>
<organism evidence="1 2">
    <name type="scientific">Flavobacterium fryxellicola</name>
    <dbReference type="NCBI Taxonomy" id="249352"/>
    <lineage>
        <taxon>Bacteria</taxon>
        <taxon>Pseudomonadati</taxon>
        <taxon>Bacteroidota</taxon>
        <taxon>Flavobacteriia</taxon>
        <taxon>Flavobacteriales</taxon>
        <taxon>Flavobacteriaceae</taxon>
        <taxon>Flavobacterium</taxon>
    </lineage>
</organism>
<proteinExistence type="predicted"/>
<keyword evidence="2" id="KW-1185">Reference proteome</keyword>
<protein>
    <submittedName>
        <fullName evidence="1">Uncharacterized protein</fullName>
    </submittedName>
</protein>
<reference evidence="1 2" key="1">
    <citation type="submission" date="2016-03" db="EMBL/GenBank/DDBJ databases">
        <title>Draft genome sequence of Flavobacterium fryxellicola DSM 16209.</title>
        <authorList>
            <person name="Shin S.-K."/>
            <person name="Yi H."/>
        </authorList>
    </citation>
    <scope>NUCLEOTIDE SEQUENCE [LARGE SCALE GENOMIC DNA]</scope>
    <source>
        <strain evidence="1 2">DSM 16209</strain>
    </source>
</reference>
<comment type="caution">
    <text evidence="1">The sequence shown here is derived from an EMBL/GenBank/DDBJ whole genome shotgun (WGS) entry which is preliminary data.</text>
</comment>
<dbReference type="OrthoDB" id="1371015at2"/>
<gene>
    <name evidence="1" type="ORF">FBFR_01410</name>
</gene>
<dbReference type="Proteomes" id="UP000077164">
    <property type="component" value="Unassembled WGS sequence"/>
</dbReference>
<sequence>MKKPRELFKNKPHLLEEIEVEQLLDYCEKLQDELVDLKFQQNDNKQLIMLDILKEIIKACEETEKQQKEFLRFGLEQPDFEASISNLKRFLIVRCRENGIWL</sequence>
<evidence type="ECO:0000313" key="1">
    <source>
        <dbReference type="EMBL" id="OAB31573.1"/>
    </source>
</evidence>